<dbReference type="Proteomes" id="UP000824221">
    <property type="component" value="Unassembled WGS sequence"/>
</dbReference>
<dbReference type="InterPro" id="IPR012674">
    <property type="entry name" value="Calycin"/>
</dbReference>
<sequence length="126" mass="14181">MEHCKIEIKTHTKGTLSLFHAKGALERINEGVIVRYPHEGEEVVLSLLEETLTMERHSLSLRFERGKTSFARLKAGGHEGSLPLKTKFYSLMRNEDGISAALKYELGKPAQKFTLSIRVSPGSEER</sequence>
<reference evidence="1" key="1">
    <citation type="journal article" date="2021" name="PeerJ">
        <title>Extensive microbial diversity within the chicken gut microbiome revealed by metagenomics and culture.</title>
        <authorList>
            <person name="Gilroy R."/>
            <person name="Ravi A."/>
            <person name="Getino M."/>
            <person name="Pursley I."/>
            <person name="Horton D.L."/>
            <person name="Alikhan N.F."/>
            <person name="Baker D."/>
            <person name="Gharbi K."/>
            <person name="Hall N."/>
            <person name="Watson M."/>
            <person name="Adriaenssens E.M."/>
            <person name="Foster-Nyarko E."/>
            <person name="Jarju S."/>
            <person name="Secka A."/>
            <person name="Antonio M."/>
            <person name="Oren A."/>
            <person name="Chaudhuri R.R."/>
            <person name="La Ragione R."/>
            <person name="Hildebrand F."/>
            <person name="Pallen M.J."/>
        </authorList>
    </citation>
    <scope>NUCLEOTIDE SEQUENCE</scope>
    <source>
        <strain evidence="1">CHK156-179</strain>
    </source>
</reference>
<comment type="caution">
    <text evidence="1">The sequence shown here is derived from an EMBL/GenBank/DDBJ whole genome shotgun (WGS) entry which is preliminary data.</text>
</comment>
<dbReference type="EMBL" id="DXAJ01000023">
    <property type="protein sequence ID" value="HJA01984.1"/>
    <property type="molecule type" value="Genomic_DNA"/>
</dbReference>
<dbReference type="AlphaFoldDB" id="A0A9D2H1E7"/>
<evidence type="ECO:0000313" key="1">
    <source>
        <dbReference type="EMBL" id="HJA01984.1"/>
    </source>
</evidence>
<protein>
    <submittedName>
        <fullName evidence="1">DUF1934 family protein</fullName>
    </submittedName>
</protein>
<accession>A0A9D2H1E7</accession>
<evidence type="ECO:0000313" key="2">
    <source>
        <dbReference type="Proteomes" id="UP000824221"/>
    </source>
</evidence>
<gene>
    <name evidence="1" type="ORF">H9797_01195</name>
</gene>
<proteinExistence type="predicted"/>
<dbReference type="Gene3D" id="2.40.128.20">
    <property type="match status" value="1"/>
</dbReference>
<reference evidence="1" key="2">
    <citation type="submission" date="2021-04" db="EMBL/GenBank/DDBJ databases">
        <authorList>
            <person name="Gilroy R."/>
        </authorList>
    </citation>
    <scope>NUCLEOTIDE SEQUENCE</scope>
    <source>
        <strain evidence="1">CHK156-179</strain>
    </source>
</reference>
<organism evidence="1 2">
    <name type="scientific">Candidatus Gallimonas gallistercoris</name>
    <dbReference type="NCBI Taxonomy" id="2838602"/>
    <lineage>
        <taxon>Bacteria</taxon>
        <taxon>Bacillati</taxon>
        <taxon>Bacillota</taxon>
        <taxon>Clostridia</taxon>
        <taxon>Candidatus Gallimonas</taxon>
    </lineage>
</organism>
<name>A0A9D2H1E7_9FIRM</name>